<dbReference type="Pfam" id="PF25973">
    <property type="entry name" value="BSH_CzcB"/>
    <property type="match status" value="1"/>
</dbReference>
<dbReference type="NCBIfam" id="TIGR01730">
    <property type="entry name" value="RND_mfp"/>
    <property type="match status" value="1"/>
</dbReference>
<evidence type="ECO:0000259" key="3">
    <source>
        <dbReference type="Pfam" id="PF25973"/>
    </source>
</evidence>
<organism evidence="4 5">
    <name type="scientific">Falsigemmobacter intermedius</name>
    <dbReference type="NCBI Taxonomy" id="1553448"/>
    <lineage>
        <taxon>Bacteria</taxon>
        <taxon>Pseudomonadati</taxon>
        <taxon>Pseudomonadota</taxon>
        <taxon>Alphaproteobacteria</taxon>
        <taxon>Rhodobacterales</taxon>
        <taxon>Paracoccaceae</taxon>
        <taxon>Falsigemmobacter</taxon>
    </lineage>
</organism>
<dbReference type="GO" id="GO:0015562">
    <property type="term" value="F:efflux transmembrane transporter activity"/>
    <property type="evidence" value="ECO:0007669"/>
    <property type="project" value="TreeGrafter"/>
</dbReference>
<protein>
    <submittedName>
        <fullName evidence="4">Efflux RND transporter periplasmic adaptor subunit</fullName>
    </submittedName>
</protein>
<dbReference type="GO" id="GO:1990281">
    <property type="term" value="C:efflux pump complex"/>
    <property type="evidence" value="ECO:0007669"/>
    <property type="project" value="TreeGrafter"/>
</dbReference>
<keyword evidence="2" id="KW-0472">Membrane</keyword>
<evidence type="ECO:0000256" key="1">
    <source>
        <dbReference type="ARBA" id="ARBA00009477"/>
    </source>
</evidence>
<dbReference type="Gene3D" id="2.40.50.100">
    <property type="match status" value="1"/>
</dbReference>
<dbReference type="SUPFAM" id="SSF111369">
    <property type="entry name" value="HlyD-like secretion proteins"/>
    <property type="match status" value="1"/>
</dbReference>
<dbReference type="InterPro" id="IPR006143">
    <property type="entry name" value="RND_pump_MFP"/>
</dbReference>
<dbReference type="PANTHER" id="PTHR30469">
    <property type="entry name" value="MULTIDRUG RESISTANCE PROTEIN MDTA"/>
    <property type="match status" value="1"/>
</dbReference>
<comment type="caution">
    <text evidence="4">The sequence shown here is derived from an EMBL/GenBank/DDBJ whole genome shotgun (WGS) entry which is preliminary data.</text>
</comment>
<dbReference type="AlphaFoldDB" id="A0A444M9P9"/>
<dbReference type="OrthoDB" id="9791520at2"/>
<comment type="similarity">
    <text evidence="1">Belongs to the membrane fusion protein (MFP) (TC 8.A.1) family.</text>
</comment>
<dbReference type="Proteomes" id="UP000287168">
    <property type="component" value="Unassembled WGS sequence"/>
</dbReference>
<name>A0A444M9P9_9RHOB</name>
<evidence type="ECO:0000313" key="4">
    <source>
        <dbReference type="EMBL" id="RWY39655.1"/>
    </source>
</evidence>
<dbReference type="Gene3D" id="2.40.420.20">
    <property type="match status" value="1"/>
</dbReference>
<keyword evidence="2" id="KW-1133">Transmembrane helix</keyword>
<dbReference type="InterPro" id="IPR058647">
    <property type="entry name" value="BSH_CzcB-like"/>
</dbReference>
<feature type="transmembrane region" description="Helical" evidence="2">
    <location>
        <begin position="12"/>
        <end position="32"/>
    </location>
</feature>
<feature type="domain" description="CzcB-like barrel-sandwich hybrid" evidence="3">
    <location>
        <begin position="65"/>
        <end position="204"/>
    </location>
</feature>
<evidence type="ECO:0000256" key="2">
    <source>
        <dbReference type="SAM" id="Phobius"/>
    </source>
</evidence>
<accession>A0A444M9P9</accession>
<keyword evidence="5" id="KW-1185">Reference proteome</keyword>
<evidence type="ECO:0000313" key="5">
    <source>
        <dbReference type="Proteomes" id="UP000287168"/>
    </source>
</evidence>
<gene>
    <name evidence="4" type="ORF">EP867_13565</name>
</gene>
<dbReference type="RefSeq" id="WP_128490025.1">
    <property type="nucleotide sequence ID" value="NZ_JBHLXB010000126.1"/>
</dbReference>
<dbReference type="Gene3D" id="2.40.30.170">
    <property type="match status" value="1"/>
</dbReference>
<keyword evidence="2" id="KW-0812">Transmembrane</keyword>
<sequence length="355" mass="37852">MATDEGASGRRKVVLGLGALGALGAGGAFLTFHNPPPWVATEVMTPAPVSLVLALNGHVRARAEVAVRPLVSAYVTKVAVTEGQRVARGDLLVALDDRQVEARRDQARAALEVQKAREAQARSAARRAQGLGASVISRADAEAAELALATAEGESLRLSAALAEVERELAHYRLIAPTDGVVLSRRVEEGQQVTLQDTLMTLADPEDILVEAEVDELYARRIGEGLSARLRAIGQSDIRDGEVSFTAPRLDPDSGGRRIEVSFLEPAELPIGLTVEVNLIVAQYPEALSLPRSALVRRGAAWHVLVAEKGRAVVRPVEIVDWPSERVMLTAGLQSGEQVILDPVKLSPGDEIRVG</sequence>
<reference evidence="4 5" key="1">
    <citation type="journal article" date="2015" name="Int. J. Syst. Evol. Microbiol.">
        <title>Gemmobacter intermedius sp. nov., isolated from a white stork (Ciconia ciconia).</title>
        <authorList>
            <person name="Kampfer P."/>
            <person name="Jerzak L."/>
            <person name="Wilharm G."/>
            <person name="Golke J."/>
            <person name="Busse H.J."/>
            <person name="Glaeser S.P."/>
        </authorList>
    </citation>
    <scope>NUCLEOTIDE SEQUENCE [LARGE SCALE GENOMIC DNA]</scope>
    <source>
        <strain evidence="4 5">119/4</strain>
    </source>
</reference>
<dbReference type="EMBL" id="SBLC01000020">
    <property type="protein sequence ID" value="RWY39655.1"/>
    <property type="molecule type" value="Genomic_DNA"/>
</dbReference>
<dbReference type="Gene3D" id="1.10.287.470">
    <property type="entry name" value="Helix hairpin bin"/>
    <property type="match status" value="1"/>
</dbReference>
<proteinExistence type="inferred from homology"/>
<dbReference type="PANTHER" id="PTHR30469:SF15">
    <property type="entry name" value="HLYD FAMILY OF SECRETION PROTEINS"/>
    <property type="match status" value="1"/>
</dbReference>